<dbReference type="EMBL" id="LQPE01000177">
    <property type="protein sequence ID" value="ORV96044.1"/>
    <property type="molecule type" value="Genomic_DNA"/>
</dbReference>
<keyword evidence="2" id="KW-1185">Reference proteome</keyword>
<evidence type="ECO:0000313" key="2">
    <source>
        <dbReference type="Proteomes" id="UP000193487"/>
    </source>
</evidence>
<sequence length="351" mass="40243">MSFVPYEEGLSDWRVYCAEEAVGHDRDVTVEECQRLVDEATASTWWHEWFPDTAPIEVVEGGDETPELHLISSYADHYGYPRPTKWLISLHPKMLTARVLLHELAHCVAPSYVVEEVKTPRGRRSFEDAMYRRKHLVHGGCFTAALAVITDNMLPGDDGQLATAFAHYEAPIAPQDDLRTQLAGQPAVLDEQEAFYAEVTRRSAEADARYVAEHGQAPPVGAVPSFHWGLHIEMMRRDRRRRENGRLISQRRVAEAISEVMPCSARHISKLENSRERPDDPTQLKRAMLATIFIGIDPIWTRYNLRLTRWECGDITMEQARVLNPDWAELVDHINQLLHQMPPRWHVEGTR</sequence>
<gene>
    <name evidence="1" type="ORF">AWC14_17240</name>
</gene>
<organism evidence="1 2">
    <name type="scientific">Mycobacterium kyorinense</name>
    <dbReference type="NCBI Taxonomy" id="487514"/>
    <lineage>
        <taxon>Bacteria</taxon>
        <taxon>Bacillati</taxon>
        <taxon>Actinomycetota</taxon>
        <taxon>Actinomycetes</taxon>
        <taxon>Mycobacteriales</taxon>
        <taxon>Mycobacteriaceae</taxon>
        <taxon>Mycobacterium</taxon>
    </lineage>
</organism>
<reference evidence="1 2" key="1">
    <citation type="submission" date="2016-01" db="EMBL/GenBank/DDBJ databases">
        <title>The new phylogeny of the genus Mycobacterium.</title>
        <authorList>
            <person name="Tarcisio F."/>
            <person name="Conor M."/>
            <person name="Antonella G."/>
            <person name="Elisabetta G."/>
            <person name="Giulia F.S."/>
            <person name="Sara T."/>
            <person name="Anna F."/>
            <person name="Clotilde B."/>
            <person name="Roberto B."/>
            <person name="Veronica D.S."/>
            <person name="Fabio R."/>
            <person name="Monica P."/>
            <person name="Olivier J."/>
            <person name="Enrico T."/>
            <person name="Nicola S."/>
        </authorList>
    </citation>
    <scope>NUCLEOTIDE SEQUENCE [LARGE SCALE GENOMIC DNA]</scope>
    <source>
        <strain evidence="1 2">DSM 45166</strain>
    </source>
</reference>
<name>A0A1X1XB48_9MYCO</name>
<comment type="caution">
    <text evidence="1">The sequence shown here is derived from an EMBL/GenBank/DDBJ whole genome shotgun (WGS) entry which is preliminary data.</text>
</comment>
<proteinExistence type="predicted"/>
<accession>A0A1X1XB48</accession>
<evidence type="ECO:0000313" key="1">
    <source>
        <dbReference type="EMBL" id="ORV96044.1"/>
    </source>
</evidence>
<dbReference type="AlphaFoldDB" id="A0A1X1XB48"/>
<protein>
    <submittedName>
        <fullName evidence="1">Uncharacterized protein</fullName>
    </submittedName>
</protein>
<dbReference type="Proteomes" id="UP000193487">
    <property type="component" value="Unassembled WGS sequence"/>
</dbReference>